<dbReference type="Gene3D" id="3.30.420.10">
    <property type="entry name" value="Ribonuclease H-like superfamily/Ribonuclease H"/>
    <property type="match status" value="1"/>
</dbReference>
<dbReference type="SUPFAM" id="SSF53098">
    <property type="entry name" value="Ribonuclease H-like"/>
    <property type="match status" value="1"/>
</dbReference>
<dbReference type="GO" id="GO:0003676">
    <property type="term" value="F:nucleic acid binding"/>
    <property type="evidence" value="ECO:0007669"/>
    <property type="project" value="InterPro"/>
</dbReference>
<accession>A0A0C2M899</accession>
<proteinExistence type="predicted"/>
<keyword evidence="1" id="KW-1133">Transmembrane helix</keyword>
<dbReference type="Proteomes" id="UP000031668">
    <property type="component" value="Unassembled WGS sequence"/>
</dbReference>
<comment type="caution">
    <text evidence="2">The sequence shown here is derived from an EMBL/GenBank/DDBJ whole genome shotgun (WGS) entry which is preliminary data.</text>
</comment>
<protein>
    <recommendedName>
        <fullName evidence="4">Integrase catalytic domain-containing protein</fullName>
    </recommendedName>
</protein>
<feature type="transmembrane region" description="Helical" evidence="1">
    <location>
        <begin position="137"/>
        <end position="163"/>
    </location>
</feature>
<keyword evidence="1" id="KW-0472">Membrane</keyword>
<evidence type="ECO:0000313" key="3">
    <source>
        <dbReference type="Proteomes" id="UP000031668"/>
    </source>
</evidence>
<keyword evidence="3" id="KW-1185">Reference proteome</keyword>
<dbReference type="OrthoDB" id="413122at2759"/>
<name>A0A0C2M899_THEKT</name>
<dbReference type="AlphaFoldDB" id="A0A0C2M899"/>
<dbReference type="InterPro" id="IPR036397">
    <property type="entry name" value="RNaseH_sf"/>
</dbReference>
<dbReference type="EMBL" id="JWZT01005572">
    <property type="protein sequence ID" value="KII60564.1"/>
    <property type="molecule type" value="Genomic_DNA"/>
</dbReference>
<evidence type="ECO:0008006" key="4">
    <source>
        <dbReference type="Google" id="ProtNLM"/>
    </source>
</evidence>
<reference evidence="2 3" key="1">
    <citation type="journal article" date="2014" name="Genome Biol. Evol.">
        <title>The genome of the myxosporean Thelohanellus kitauei shows adaptations to nutrient acquisition within its fish host.</title>
        <authorList>
            <person name="Yang Y."/>
            <person name="Xiong J."/>
            <person name="Zhou Z."/>
            <person name="Huo F."/>
            <person name="Miao W."/>
            <person name="Ran C."/>
            <person name="Liu Y."/>
            <person name="Zhang J."/>
            <person name="Feng J."/>
            <person name="Wang M."/>
            <person name="Wang M."/>
            <person name="Wang L."/>
            <person name="Yao B."/>
        </authorList>
    </citation>
    <scope>NUCLEOTIDE SEQUENCE [LARGE SCALE GENOMIC DNA]</scope>
    <source>
        <strain evidence="2">Wuqing</strain>
    </source>
</reference>
<organism evidence="2 3">
    <name type="scientific">Thelohanellus kitauei</name>
    <name type="common">Myxosporean</name>
    <dbReference type="NCBI Taxonomy" id="669202"/>
    <lineage>
        <taxon>Eukaryota</taxon>
        <taxon>Metazoa</taxon>
        <taxon>Cnidaria</taxon>
        <taxon>Myxozoa</taxon>
        <taxon>Myxosporea</taxon>
        <taxon>Bivalvulida</taxon>
        <taxon>Platysporina</taxon>
        <taxon>Myxobolidae</taxon>
        <taxon>Thelohanellus</taxon>
    </lineage>
</organism>
<keyword evidence="1" id="KW-0812">Transmembrane</keyword>
<dbReference type="InterPro" id="IPR012337">
    <property type="entry name" value="RNaseH-like_sf"/>
</dbReference>
<gene>
    <name evidence="2" type="ORF">RF11_16339</name>
</gene>
<evidence type="ECO:0000313" key="2">
    <source>
        <dbReference type="EMBL" id="KII60564.1"/>
    </source>
</evidence>
<sequence length="351" mass="40004">MTPIVRDEVESESLALVDTGSARYLIKYNTNKSLYYTFDNFSKLLTVFGESLDHIFSISKWDIDQTNLFKPKIDTDAYKPLISPCRRSPPMFLPVAELMITEMLKAGVIGPSSGPWIATEICSTLMAVKCRVKRASYLLPMALVLATTSLVTVSFADVLWSILTVNLSSTSHNFETFIKEWPRGSQYYPSSISLFNMCKDVKWEFNKNILSKSVMIKGSLIYVNNGSQRLVIPEILCNDLVIKVIPDDLAYNLLKTRDQLMTPKSPCKPIWQDNTYTDWHVDFMCPLTVTSIRNNYVIIFADRCTKWVDTVPLPDQTALEKSHNMAYHPECNGLAERYIRAFEDEDESSYS</sequence>
<evidence type="ECO:0000256" key="1">
    <source>
        <dbReference type="SAM" id="Phobius"/>
    </source>
</evidence>